<evidence type="ECO:0000313" key="3">
    <source>
        <dbReference type="EMBL" id="GAA4469636.1"/>
    </source>
</evidence>
<dbReference type="InterPro" id="IPR008322">
    <property type="entry name" value="UPF0261"/>
</dbReference>
<comment type="caution">
    <text evidence="3">The sequence shown here is derived from an EMBL/GenBank/DDBJ whole genome shotgun (WGS) entry which is preliminary data.</text>
</comment>
<dbReference type="PANTHER" id="PTHR31862:SF1">
    <property type="entry name" value="UPF0261 DOMAIN PROTEIN (AFU_ORTHOLOGUE AFUA_1G10120)"/>
    <property type="match status" value="1"/>
</dbReference>
<evidence type="ECO:0000259" key="1">
    <source>
        <dbReference type="Pfam" id="PF06792"/>
    </source>
</evidence>
<dbReference type="Gene3D" id="3.40.50.12020">
    <property type="entry name" value="Uncharacterised protein family UPF0261, NN domain"/>
    <property type="match status" value="1"/>
</dbReference>
<dbReference type="PANTHER" id="PTHR31862">
    <property type="entry name" value="UPF0261 DOMAIN PROTEIN (AFU_ORTHOLOGUE AFUA_1G10120)"/>
    <property type="match status" value="1"/>
</dbReference>
<gene>
    <name evidence="3" type="ORF">GCM10023189_56960</name>
</gene>
<protein>
    <submittedName>
        <fullName evidence="3">Tm-1-like ATP-binding domain-containing protein</fullName>
    </submittedName>
</protein>
<accession>A0ABP8NM84</accession>
<dbReference type="RefSeq" id="WP_345249623.1">
    <property type="nucleotide sequence ID" value="NZ_BAABHD010000084.1"/>
</dbReference>
<feature type="domain" description="UPF0261" evidence="1">
    <location>
        <begin position="4"/>
        <end position="178"/>
    </location>
</feature>
<dbReference type="InterPro" id="IPR056778">
    <property type="entry name" value="UPF0261_C"/>
</dbReference>
<dbReference type="EMBL" id="BAABHD010000084">
    <property type="protein sequence ID" value="GAA4469636.1"/>
    <property type="molecule type" value="Genomic_DNA"/>
</dbReference>
<dbReference type="InterPro" id="IPR044122">
    <property type="entry name" value="UPF0261_N"/>
</dbReference>
<dbReference type="Gene3D" id="3.40.50.12030">
    <property type="entry name" value="Uncharacterised protein family UPF0261, NC domain"/>
    <property type="match status" value="1"/>
</dbReference>
<dbReference type="InterPro" id="IPR051353">
    <property type="entry name" value="Tobamovirus_resist_UPF0261"/>
</dbReference>
<keyword evidence="4" id="KW-1185">Reference proteome</keyword>
<evidence type="ECO:0000313" key="4">
    <source>
        <dbReference type="Proteomes" id="UP001501175"/>
    </source>
</evidence>
<evidence type="ECO:0000259" key="2">
    <source>
        <dbReference type="Pfam" id="PF23189"/>
    </source>
</evidence>
<dbReference type="Pfam" id="PF06792">
    <property type="entry name" value="UPF0261"/>
    <property type="match status" value="1"/>
</dbReference>
<reference evidence="4" key="1">
    <citation type="journal article" date="2019" name="Int. J. Syst. Evol. Microbiol.">
        <title>The Global Catalogue of Microorganisms (GCM) 10K type strain sequencing project: providing services to taxonomists for standard genome sequencing and annotation.</title>
        <authorList>
            <consortium name="The Broad Institute Genomics Platform"/>
            <consortium name="The Broad Institute Genome Sequencing Center for Infectious Disease"/>
            <person name="Wu L."/>
            <person name="Ma J."/>
        </authorList>
    </citation>
    <scope>NUCLEOTIDE SEQUENCE [LARGE SCALE GENOMIC DNA]</scope>
    <source>
        <strain evidence="4">JCM 17927</strain>
    </source>
</reference>
<dbReference type="CDD" id="cd15488">
    <property type="entry name" value="Tm-1-like"/>
    <property type="match status" value="1"/>
</dbReference>
<sequence length="413" mass="43451">MDQYILLVGCFDTKGEVFAYLRKAILAQGERVLTINTGIMGTTPDFPVDYEASLVAQKANHPLTELQKNRDRGHAIEVMSRGAAVLVRELAEAGKVKAVMGMGGGGGTFIALAAMQSVPFGIPKLCLSTVAAKDLSRQAGSKDITLMPSIVDVAGLNSIIAPLIDQAAAAVCAMANVKATATHKPAGRIAISMFGNTTACVDQCTALLQEQGYEVFAFHANGVGGKTMEALIAEGCFDAVLDVTTTELADDLCGGICSAGPDRLMAAAKQGIPQVVVPGCLDMVNFGHPDAVPDQYKNRMLYSWAPDVTLMRTDEAENNELGKRLARKLNPSTGPVRVVLPLNGISQMDAAGGLFHQPSCNTALFDAIKDHASERVPVIESAAHINDPAFASLLVGSLVAMLQQTNSTIPNKS</sequence>
<dbReference type="PIRSF" id="PIRSF033271">
    <property type="entry name" value="UCP033271"/>
    <property type="match status" value="1"/>
</dbReference>
<dbReference type="Pfam" id="PF23189">
    <property type="entry name" value="UPF0261_C"/>
    <property type="match status" value="1"/>
</dbReference>
<organism evidence="3 4">
    <name type="scientific">Nibrella saemangeumensis</name>
    <dbReference type="NCBI Taxonomy" id="1084526"/>
    <lineage>
        <taxon>Bacteria</taxon>
        <taxon>Pseudomonadati</taxon>
        <taxon>Bacteroidota</taxon>
        <taxon>Cytophagia</taxon>
        <taxon>Cytophagales</taxon>
        <taxon>Spirosomataceae</taxon>
        <taxon>Nibrella</taxon>
    </lineage>
</organism>
<proteinExistence type="predicted"/>
<dbReference type="NCBIfam" id="NF002674">
    <property type="entry name" value="PRK02399.1-2"/>
    <property type="match status" value="1"/>
</dbReference>
<feature type="domain" description="UPF0261" evidence="2">
    <location>
        <begin position="188"/>
        <end position="401"/>
    </location>
</feature>
<dbReference type="Proteomes" id="UP001501175">
    <property type="component" value="Unassembled WGS sequence"/>
</dbReference>
<name>A0ABP8NM84_9BACT</name>